<dbReference type="AlphaFoldDB" id="A0A4R1SD10"/>
<evidence type="ECO:0000259" key="4">
    <source>
        <dbReference type="Pfam" id="PF12802"/>
    </source>
</evidence>
<name>A0A4R1SD10_HYDET</name>
<dbReference type="InterPro" id="IPR043129">
    <property type="entry name" value="ATPase_NBD"/>
</dbReference>
<evidence type="ECO:0000256" key="1">
    <source>
        <dbReference type="ARBA" id="ARBA00002486"/>
    </source>
</evidence>
<keyword evidence="5" id="KW-0418">Kinase</keyword>
<dbReference type="CDD" id="cd00090">
    <property type="entry name" value="HTH_ARSR"/>
    <property type="match status" value="1"/>
</dbReference>
<dbReference type="GO" id="GO:0003700">
    <property type="term" value="F:DNA-binding transcription factor activity"/>
    <property type="evidence" value="ECO:0007669"/>
    <property type="project" value="InterPro"/>
</dbReference>
<dbReference type="Gene3D" id="1.10.10.10">
    <property type="entry name" value="Winged helix-like DNA-binding domain superfamily/Winged helix DNA-binding domain"/>
    <property type="match status" value="1"/>
</dbReference>
<keyword evidence="3" id="KW-0859">Xylose metabolism</keyword>
<dbReference type="GO" id="GO:0042732">
    <property type="term" value="P:D-xylose metabolic process"/>
    <property type="evidence" value="ECO:0007669"/>
    <property type="project" value="UniProtKB-KW"/>
</dbReference>
<dbReference type="EMBL" id="SLUN01000001">
    <property type="protein sequence ID" value="TCL76920.1"/>
    <property type="molecule type" value="Genomic_DNA"/>
</dbReference>
<keyword evidence="6" id="KW-1185">Reference proteome</keyword>
<feature type="domain" description="HTH marR-type" evidence="4">
    <location>
        <begin position="23"/>
        <end position="64"/>
    </location>
</feature>
<dbReference type="InterPro" id="IPR036388">
    <property type="entry name" value="WH-like_DNA-bd_sf"/>
</dbReference>
<dbReference type="Gene3D" id="3.30.420.40">
    <property type="match status" value="2"/>
</dbReference>
<dbReference type="Pfam" id="PF00480">
    <property type="entry name" value="ROK"/>
    <property type="match status" value="1"/>
</dbReference>
<dbReference type="SUPFAM" id="SSF53067">
    <property type="entry name" value="Actin-like ATPase domain"/>
    <property type="match status" value="1"/>
</dbReference>
<protein>
    <submittedName>
        <fullName evidence="5">Glucokinase-like ROK family protein</fullName>
    </submittedName>
</protein>
<dbReference type="PANTHER" id="PTHR18964:SF173">
    <property type="entry name" value="GLUCOKINASE"/>
    <property type="match status" value="1"/>
</dbReference>
<dbReference type="GO" id="GO:0016301">
    <property type="term" value="F:kinase activity"/>
    <property type="evidence" value="ECO:0007669"/>
    <property type="project" value="UniProtKB-KW"/>
</dbReference>
<dbReference type="PANTHER" id="PTHR18964">
    <property type="entry name" value="ROK (REPRESSOR, ORF, KINASE) FAMILY"/>
    <property type="match status" value="1"/>
</dbReference>
<sequence>MSQPENEKNPVFGWFGPAAGAAIFRIIKDFGPLSRAEIVRRTGLSKSTVSLHAEKLLKMGLVAEDQSQRNGLGRKGLALRFAAEAGLIIAVDLGATGVEVGLCDLEARIIACRSESLSVLAGPQPVMERIFALIDGLLASYRDGPRKLFGIGMGLPGPVEFGSGLPVSPPIMPGWHRYPVRQALESRYGCPAYIDNDVNVMACGERHSGLGREAENFIFVKIGTGIGAGIFCDGKLYRGTQGCAGDIGHVGVDTLDTPCPCGNKGCLESVAAGPAIARMAREAAANGASELLSQRLREAGALTAADVGDLADHGDLACVEMIQQSGRLIGQVLAKLVNFFNPSLIIIGGGVANLGGRFLAAIREQIYQRSLPLATRDLAIKRSRLRERAGMIGAAAMALEEIFSHGKVMAMVVQEGKKGPASD</sequence>
<dbReference type="Proteomes" id="UP000295008">
    <property type="component" value="Unassembled WGS sequence"/>
</dbReference>
<dbReference type="Pfam" id="PF12802">
    <property type="entry name" value="MarR_2"/>
    <property type="match status" value="1"/>
</dbReference>
<proteinExistence type="inferred from homology"/>
<evidence type="ECO:0000256" key="3">
    <source>
        <dbReference type="ARBA" id="ARBA00022629"/>
    </source>
</evidence>
<evidence type="ECO:0000313" key="5">
    <source>
        <dbReference type="EMBL" id="TCL76920.1"/>
    </source>
</evidence>
<dbReference type="OrthoDB" id="9810372at2"/>
<dbReference type="InterPro" id="IPR000600">
    <property type="entry name" value="ROK"/>
</dbReference>
<evidence type="ECO:0000313" key="6">
    <source>
        <dbReference type="Proteomes" id="UP000295008"/>
    </source>
</evidence>
<keyword evidence="5" id="KW-0808">Transferase</keyword>
<gene>
    <name evidence="5" type="ORF">EDC14_1001205</name>
</gene>
<comment type="function">
    <text evidence="1">Transcriptional repressor of xylose-utilizing enzymes.</text>
</comment>
<comment type="caution">
    <text evidence="5">The sequence shown here is derived from an EMBL/GenBank/DDBJ whole genome shotgun (WGS) entry which is preliminary data.</text>
</comment>
<dbReference type="InterPro" id="IPR036390">
    <property type="entry name" value="WH_DNA-bd_sf"/>
</dbReference>
<comment type="similarity">
    <text evidence="2">Belongs to the ROK (NagC/XylR) family.</text>
</comment>
<keyword evidence="3" id="KW-0119">Carbohydrate metabolism</keyword>
<dbReference type="InterPro" id="IPR000835">
    <property type="entry name" value="HTH_MarR-typ"/>
</dbReference>
<reference evidence="5 6" key="1">
    <citation type="submission" date="2019-03" db="EMBL/GenBank/DDBJ databases">
        <title>Genomic Encyclopedia of Type Strains, Phase IV (KMG-IV): sequencing the most valuable type-strain genomes for metagenomic binning, comparative biology and taxonomic classification.</title>
        <authorList>
            <person name="Goeker M."/>
        </authorList>
    </citation>
    <scope>NUCLEOTIDE SEQUENCE [LARGE SCALE GENOMIC DNA]</scope>
    <source>
        <strain evidence="5 6">LX-B</strain>
    </source>
</reference>
<evidence type="ECO:0000256" key="2">
    <source>
        <dbReference type="ARBA" id="ARBA00006479"/>
    </source>
</evidence>
<organism evidence="5 6">
    <name type="scientific">Hydrogenispora ethanolica</name>
    <dbReference type="NCBI Taxonomy" id="1082276"/>
    <lineage>
        <taxon>Bacteria</taxon>
        <taxon>Bacillati</taxon>
        <taxon>Bacillota</taxon>
        <taxon>Hydrogenispora</taxon>
    </lineage>
</organism>
<dbReference type="PROSITE" id="PS01125">
    <property type="entry name" value="ROK"/>
    <property type="match status" value="1"/>
</dbReference>
<accession>A0A4R1SD10</accession>
<dbReference type="SUPFAM" id="SSF46785">
    <property type="entry name" value="Winged helix' DNA-binding domain"/>
    <property type="match status" value="1"/>
</dbReference>
<dbReference type="InterPro" id="IPR049874">
    <property type="entry name" value="ROK_cs"/>
</dbReference>
<dbReference type="InterPro" id="IPR011991">
    <property type="entry name" value="ArsR-like_HTH"/>
</dbReference>
<dbReference type="RefSeq" id="WP_132012311.1">
    <property type="nucleotide sequence ID" value="NZ_SLUN01000001.1"/>
</dbReference>